<dbReference type="EMBL" id="JAWDGP010007962">
    <property type="protein sequence ID" value="KAK3698910.1"/>
    <property type="molecule type" value="Genomic_DNA"/>
</dbReference>
<organism evidence="1 2">
    <name type="scientific">Elysia crispata</name>
    <name type="common">lettuce slug</name>
    <dbReference type="NCBI Taxonomy" id="231223"/>
    <lineage>
        <taxon>Eukaryota</taxon>
        <taxon>Metazoa</taxon>
        <taxon>Spiralia</taxon>
        <taxon>Lophotrochozoa</taxon>
        <taxon>Mollusca</taxon>
        <taxon>Gastropoda</taxon>
        <taxon>Heterobranchia</taxon>
        <taxon>Euthyneura</taxon>
        <taxon>Panpulmonata</taxon>
        <taxon>Sacoglossa</taxon>
        <taxon>Placobranchoidea</taxon>
        <taxon>Plakobranchidae</taxon>
        <taxon>Elysia</taxon>
    </lineage>
</organism>
<feature type="non-terminal residue" evidence="1">
    <location>
        <position position="1"/>
    </location>
</feature>
<dbReference type="AlphaFoldDB" id="A0AAE0XNF5"/>
<gene>
    <name evidence="1" type="ORF">RRG08_053978</name>
</gene>
<evidence type="ECO:0000313" key="1">
    <source>
        <dbReference type="EMBL" id="KAK3698910.1"/>
    </source>
</evidence>
<proteinExistence type="predicted"/>
<keyword evidence="2" id="KW-1185">Reference proteome</keyword>
<reference evidence="1" key="1">
    <citation type="journal article" date="2023" name="G3 (Bethesda)">
        <title>A reference genome for the long-term kleptoplast-retaining sea slug Elysia crispata morphotype clarki.</title>
        <authorList>
            <person name="Eastman K.E."/>
            <person name="Pendleton A.L."/>
            <person name="Shaikh M.A."/>
            <person name="Suttiyut T."/>
            <person name="Ogas R."/>
            <person name="Tomko P."/>
            <person name="Gavelis G."/>
            <person name="Widhalm J.R."/>
            <person name="Wisecaver J.H."/>
        </authorList>
    </citation>
    <scope>NUCLEOTIDE SEQUENCE</scope>
    <source>
        <strain evidence="1">ECLA1</strain>
    </source>
</reference>
<dbReference type="Proteomes" id="UP001283361">
    <property type="component" value="Unassembled WGS sequence"/>
</dbReference>
<evidence type="ECO:0000313" key="2">
    <source>
        <dbReference type="Proteomes" id="UP001283361"/>
    </source>
</evidence>
<comment type="caution">
    <text evidence="1">The sequence shown here is derived from an EMBL/GenBank/DDBJ whole genome shotgun (WGS) entry which is preliminary data.</text>
</comment>
<accession>A0AAE0XNF5</accession>
<sequence length="38" mass="4147">SVNQASMELIAVRSCSDHCAGDSDPCHHVTGEWKSEQM</sequence>
<name>A0AAE0XNF5_9GAST</name>
<protein>
    <submittedName>
        <fullName evidence="1">Uncharacterized protein</fullName>
    </submittedName>
</protein>